<organism evidence="1">
    <name type="scientific">marine sediment metagenome</name>
    <dbReference type="NCBI Taxonomy" id="412755"/>
    <lineage>
        <taxon>unclassified sequences</taxon>
        <taxon>metagenomes</taxon>
        <taxon>ecological metagenomes</taxon>
    </lineage>
</organism>
<dbReference type="EMBL" id="BART01011156">
    <property type="protein sequence ID" value="GAG81476.1"/>
    <property type="molecule type" value="Genomic_DNA"/>
</dbReference>
<reference evidence="1" key="1">
    <citation type="journal article" date="2014" name="Front. Microbiol.">
        <title>High frequency of phylogenetically diverse reductive dehalogenase-homologous genes in deep subseafloor sedimentary metagenomes.</title>
        <authorList>
            <person name="Kawai M."/>
            <person name="Futagami T."/>
            <person name="Toyoda A."/>
            <person name="Takaki Y."/>
            <person name="Nishi S."/>
            <person name="Hori S."/>
            <person name="Arai W."/>
            <person name="Tsubouchi T."/>
            <person name="Morono Y."/>
            <person name="Uchiyama I."/>
            <person name="Ito T."/>
            <person name="Fujiyama A."/>
            <person name="Inagaki F."/>
            <person name="Takami H."/>
        </authorList>
    </citation>
    <scope>NUCLEOTIDE SEQUENCE</scope>
    <source>
        <strain evidence="1">Expedition CK06-06</strain>
    </source>
</reference>
<name>X1CB04_9ZZZZ</name>
<evidence type="ECO:0000313" key="1">
    <source>
        <dbReference type="EMBL" id="GAG81476.1"/>
    </source>
</evidence>
<comment type="caution">
    <text evidence="1">The sequence shown here is derived from an EMBL/GenBank/DDBJ whole genome shotgun (WGS) entry which is preliminary data.</text>
</comment>
<gene>
    <name evidence="1" type="ORF">S01H4_23906</name>
</gene>
<proteinExistence type="predicted"/>
<accession>X1CB04</accession>
<dbReference type="AlphaFoldDB" id="X1CB04"/>
<sequence>MVNIEDIPSEGEKIELTDLPNDVELIAISESFKEKEGTKVGGLVIKFQVRDGRGFDQKYTKMSGHVLFKALKKLKIKSTEELQKYWYHYTLTPMRMGFPRMIPNKKCVKQ</sequence>
<protein>
    <submittedName>
        <fullName evidence="1">Uncharacterized protein</fullName>
    </submittedName>
</protein>